<keyword evidence="8" id="KW-1185">Reference proteome</keyword>
<evidence type="ECO:0000256" key="2">
    <source>
        <dbReference type="ARBA" id="ARBA00022643"/>
    </source>
</evidence>
<dbReference type="EC" id="1.14.-.-" evidence="7"/>
<proteinExistence type="inferred from homology"/>
<dbReference type="PANTHER" id="PTHR30011">
    <property type="entry name" value="ALKANESULFONATE MONOOXYGENASE-RELATED"/>
    <property type="match status" value="1"/>
</dbReference>
<gene>
    <name evidence="7" type="ORF">ACFSCS_10550</name>
</gene>
<evidence type="ECO:0000256" key="5">
    <source>
        <dbReference type="ARBA" id="ARBA00033748"/>
    </source>
</evidence>
<dbReference type="InterPro" id="IPR011251">
    <property type="entry name" value="Luciferase-like_dom"/>
</dbReference>
<evidence type="ECO:0000259" key="6">
    <source>
        <dbReference type="Pfam" id="PF00296"/>
    </source>
</evidence>
<dbReference type="NCBIfam" id="TIGR03860">
    <property type="entry name" value="FMN_nitrolo"/>
    <property type="match status" value="1"/>
</dbReference>
<keyword evidence="3 7" id="KW-0560">Oxidoreductase</keyword>
<evidence type="ECO:0000256" key="4">
    <source>
        <dbReference type="ARBA" id="ARBA00023033"/>
    </source>
</evidence>
<keyword evidence="1" id="KW-0285">Flavoprotein</keyword>
<feature type="domain" description="Luciferase-like" evidence="6">
    <location>
        <begin position="28"/>
        <end position="288"/>
    </location>
</feature>
<sequence length="440" mass="48158">MSQSPMLLALTFGNGFGSQPHAWRHPGVDPRSFGDYETMVRHARNAERALFDFLFLPDALGMDVDIAGQPVMYTPEPLLTLAAVARGTERIGMATTASTTFSEPYNLARMFKTLDLMSHGRMGWNVVPTADPIGAANFGTSPLPRAEKYERLHEVVQVVQGLWGSWGEDAFIGDQSSGRYADAAKVQPVNLQGRHVASRGPLPIPPSDQGQPVIFQAGGGDNGREVAGRYANGVIGATFTIDDAIAQRTALREAAERNGRDPDEIKFFAGVMPAFGDSVRDAVDRRLELGRDVLPTRVPYLGQMLGLRLGLDDLDRPLSSKELDAARPSPGDPRSEHALAVAREGWTLREVLAHGVIDYHPTTVGPVSVTADHLQEWFEAGAADGFWLSVDVHERDLDIVADQLRPLLLERGLVEEAYRGTTLREHLGVPRQYGLDERLR</sequence>
<evidence type="ECO:0000313" key="8">
    <source>
        <dbReference type="Proteomes" id="UP001597326"/>
    </source>
</evidence>
<comment type="caution">
    <text evidence="7">The sequence shown here is derived from an EMBL/GenBank/DDBJ whole genome shotgun (WGS) entry which is preliminary data.</text>
</comment>
<organism evidence="7 8">
    <name type="scientific">Luteococcus peritonei</name>
    <dbReference type="NCBI Taxonomy" id="88874"/>
    <lineage>
        <taxon>Bacteria</taxon>
        <taxon>Bacillati</taxon>
        <taxon>Actinomycetota</taxon>
        <taxon>Actinomycetes</taxon>
        <taxon>Propionibacteriales</taxon>
        <taxon>Propionibacteriaceae</taxon>
        <taxon>Luteococcus</taxon>
    </lineage>
</organism>
<dbReference type="InterPro" id="IPR051260">
    <property type="entry name" value="Diverse_substr_monoxygenases"/>
</dbReference>
<dbReference type="Gene3D" id="3.20.20.30">
    <property type="entry name" value="Luciferase-like domain"/>
    <property type="match status" value="1"/>
</dbReference>
<evidence type="ECO:0000256" key="1">
    <source>
        <dbReference type="ARBA" id="ARBA00022630"/>
    </source>
</evidence>
<dbReference type="PIRSF" id="PIRSF000337">
    <property type="entry name" value="NTA_MOA"/>
    <property type="match status" value="1"/>
</dbReference>
<protein>
    <submittedName>
        <fullName evidence="7">NtaA/DmoA family FMN-dependent monooxygenase</fullName>
        <ecNumber evidence="7">1.14.-.-</ecNumber>
    </submittedName>
</protein>
<name>A0ABW4RY16_9ACTN</name>
<reference evidence="8" key="1">
    <citation type="journal article" date="2019" name="Int. J. Syst. Evol. Microbiol.">
        <title>The Global Catalogue of Microorganisms (GCM) 10K type strain sequencing project: providing services to taxonomists for standard genome sequencing and annotation.</title>
        <authorList>
            <consortium name="The Broad Institute Genomics Platform"/>
            <consortium name="The Broad Institute Genome Sequencing Center for Infectious Disease"/>
            <person name="Wu L."/>
            <person name="Ma J."/>
        </authorList>
    </citation>
    <scope>NUCLEOTIDE SEQUENCE [LARGE SCALE GENOMIC DNA]</scope>
    <source>
        <strain evidence="8">CAIM 431</strain>
    </source>
</reference>
<dbReference type="InterPro" id="IPR016215">
    <property type="entry name" value="NTA_MOA"/>
</dbReference>
<dbReference type="Pfam" id="PF00296">
    <property type="entry name" value="Bac_luciferase"/>
    <property type="match status" value="1"/>
</dbReference>
<keyword evidence="2" id="KW-0288">FMN</keyword>
<evidence type="ECO:0000256" key="3">
    <source>
        <dbReference type="ARBA" id="ARBA00023002"/>
    </source>
</evidence>
<dbReference type="EMBL" id="JBHUFZ010000023">
    <property type="protein sequence ID" value="MFD1890614.1"/>
    <property type="molecule type" value="Genomic_DNA"/>
</dbReference>
<dbReference type="RefSeq" id="WP_343873830.1">
    <property type="nucleotide sequence ID" value="NZ_BAAAIX010000020.1"/>
</dbReference>
<keyword evidence="4 7" id="KW-0503">Monooxygenase</keyword>
<dbReference type="InterPro" id="IPR036661">
    <property type="entry name" value="Luciferase-like_sf"/>
</dbReference>
<accession>A0ABW4RY16</accession>
<comment type="similarity">
    <text evidence="5">Belongs to the NtaA/SnaA/DszA monooxygenase family.</text>
</comment>
<dbReference type="GO" id="GO:0004497">
    <property type="term" value="F:monooxygenase activity"/>
    <property type="evidence" value="ECO:0007669"/>
    <property type="project" value="UniProtKB-KW"/>
</dbReference>
<dbReference type="Proteomes" id="UP001597326">
    <property type="component" value="Unassembled WGS sequence"/>
</dbReference>
<evidence type="ECO:0000313" key="7">
    <source>
        <dbReference type="EMBL" id="MFD1890614.1"/>
    </source>
</evidence>
<dbReference type="SUPFAM" id="SSF51679">
    <property type="entry name" value="Bacterial luciferase-like"/>
    <property type="match status" value="1"/>
</dbReference>
<dbReference type="PANTHER" id="PTHR30011:SF16">
    <property type="entry name" value="C2H2 FINGER DOMAIN TRANSCRIPTION FACTOR (EUROFUNG)-RELATED"/>
    <property type="match status" value="1"/>
</dbReference>